<keyword evidence="2" id="KW-1185">Reference proteome</keyword>
<reference evidence="1" key="1">
    <citation type="journal article" date="2021" name="Open Biol.">
        <title>Shared evolutionary footprints suggest mitochondrial oxidative damage underlies multiple complex I losses in fungi.</title>
        <authorList>
            <person name="Schikora-Tamarit M.A."/>
            <person name="Marcet-Houben M."/>
            <person name="Nosek J."/>
            <person name="Gabaldon T."/>
        </authorList>
    </citation>
    <scope>NUCLEOTIDE SEQUENCE</scope>
    <source>
        <strain evidence="1">NCAIM Y.01608</strain>
    </source>
</reference>
<name>A0A9P8NNX7_9ASCO</name>
<accession>A0A9P8NNX7</accession>
<proteinExistence type="predicted"/>
<dbReference type="EMBL" id="JAEUBD010001571">
    <property type="protein sequence ID" value="KAH3658718.1"/>
    <property type="molecule type" value="Genomic_DNA"/>
</dbReference>
<comment type="caution">
    <text evidence="1">The sequence shown here is derived from an EMBL/GenBank/DDBJ whole genome shotgun (WGS) entry which is preliminary data.</text>
</comment>
<dbReference type="Proteomes" id="UP000788993">
    <property type="component" value="Unassembled WGS sequence"/>
</dbReference>
<reference evidence="1" key="2">
    <citation type="submission" date="2021-01" db="EMBL/GenBank/DDBJ databases">
        <authorList>
            <person name="Schikora-Tamarit M.A."/>
        </authorList>
    </citation>
    <scope>NUCLEOTIDE SEQUENCE</scope>
    <source>
        <strain evidence="1">NCAIM Y.01608</strain>
    </source>
</reference>
<organism evidence="1 2">
    <name type="scientific">Ogataea polymorpha</name>
    <dbReference type="NCBI Taxonomy" id="460523"/>
    <lineage>
        <taxon>Eukaryota</taxon>
        <taxon>Fungi</taxon>
        <taxon>Dikarya</taxon>
        <taxon>Ascomycota</taxon>
        <taxon>Saccharomycotina</taxon>
        <taxon>Pichiomycetes</taxon>
        <taxon>Pichiales</taxon>
        <taxon>Pichiaceae</taxon>
        <taxon>Ogataea</taxon>
    </lineage>
</organism>
<dbReference type="AlphaFoldDB" id="A0A9P8NNX7"/>
<evidence type="ECO:0000313" key="2">
    <source>
        <dbReference type="Proteomes" id="UP000788993"/>
    </source>
</evidence>
<protein>
    <submittedName>
        <fullName evidence="1">Uncharacterized protein</fullName>
    </submittedName>
</protein>
<sequence>MLKSTAHTLCGAAHLPPTVCHSFSPSSLKILDSHVTCSLKLSNEILSFANEPSGASVCASGSFSAGHVTYRVDVTMSLNPSSFASAFFGFALRFSTTSTSWSLGLSYRSLSVRTISSDAPTTSSNSLFTGTNCADSIGKTSGAGSSTIVEDDSAELTRLAADWIELMREFICSSLSVLSGAARSRSPYLGAVWPVAIDRSGTIADALSSVTSLRASLTWTRCSRCGPLLSSVSLLLASLTWNSLLVIFLRIMSCSTSFADIRGIWTLSLSIFADTGFLLSVPRRHTLESVSALAAGVMAGCTRVSGSQASISRRNESSPSWSRSERSIESSDIFEVSVSWMESSGLRNVRSRDTSGAAKLAWLDAWSPVFCSSFCSSSSSSASLSSLASSGLPILISLKWSLLTTYFFGSQTLWNDGWVLCTFWKSCCVDQIARMSSGSADSADETRFCGCAISGPSNDSYRSSINRAFLGPCSLSWVFIVSSAVWSTISTVASLSGSDPRSEELPSSAETKSFSLKEAVLCTDTWRALLCGVGLVF</sequence>
<evidence type="ECO:0000313" key="1">
    <source>
        <dbReference type="EMBL" id="KAH3658718.1"/>
    </source>
</evidence>
<gene>
    <name evidence="1" type="ORF">OGATHE_006442</name>
</gene>